<dbReference type="SUPFAM" id="SSF82714">
    <property type="entry name" value="Multidrug efflux transporter AcrB TolC docking domain, DN and DC subdomains"/>
    <property type="match status" value="2"/>
</dbReference>
<feature type="transmembrane region" description="Helical" evidence="1">
    <location>
        <begin position="429"/>
        <end position="450"/>
    </location>
</feature>
<feature type="transmembrane region" description="Helical" evidence="1">
    <location>
        <begin position="890"/>
        <end position="910"/>
    </location>
</feature>
<keyword evidence="1" id="KW-1133">Transmembrane helix</keyword>
<evidence type="ECO:0000256" key="1">
    <source>
        <dbReference type="SAM" id="Phobius"/>
    </source>
</evidence>
<proteinExistence type="predicted"/>
<feature type="transmembrane region" description="Helical" evidence="1">
    <location>
        <begin position="996"/>
        <end position="1019"/>
    </location>
</feature>
<evidence type="ECO:0000313" key="3">
    <source>
        <dbReference type="Proteomes" id="UP000192569"/>
    </source>
</evidence>
<dbReference type="PANTHER" id="PTHR32063:SF0">
    <property type="entry name" value="SWARMING MOTILITY PROTEIN SWRC"/>
    <property type="match status" value="1"/>
</dbReference>
<dbReference type="SUPFAM" id="SSF82866">
    <property type="entry name" value="Multidrug efflux transporter AcrB transmembrane domain"/>
    <property type="match status" value="2"/>
</dbReference>
<dbReference type="Pfam" id="PF00873">
    <property type="entry name" value="ACR_tran"/>
    <property type="match status" value="1"/>
</dbReference>
<keyword evidence="1" id="KW-0812">Transmembrane</keyword>
<dbReference type="RefSeq" id="WP_084663210.1">
    <property type="nucleotide sequence ID" value="NZ_LT838272.1"/>
</dbReference>
<feature type="transmembrane region" description="Helical" evidence="1">
    <location>
        <begin position="501"/>
        <end position="519"/>
    </location>
</feature>
<name>A0A1W1V8V1_9FIRM</name>
<dbReference type="Gene3D" id="1.20.1640.10">
    <property type="entry name" value="Multidrug efflux transporter AcrB transmembrane domain"/>
    <property type="match status" value="2"/>
</dbReference>
<feature type="transmembrane region" description="Helical" evidence="1">
    <location>
        <begin position="12"/>
        <end position="34"/>
    </location>
</feature>
<dbReference type="PANTHER" id="PTHR32063">
    <property type="match status" value="1"/>
</dbReference>
<dbReference type="STRING" id="698762.SAMN00808754_0219"/>
<dbReference type="SUPFAM" id="SSF82693">
    <property type="entry name" value="Multidrug efflux transporter AcrB pore domain, PN1, PN2, PC1 and PC2 subdomains"/>
    <property type="match status" value="3"/>
</dbReference>
<dbReference type="Gene3D" id="3.30.70.1430">
    <property type="entry name" value="Multidrug efflux transporter AcrB pore domain"/>
    <property type="match status" value="2"/>
</dbReference>
<feature type="transmembrane region" description="Helical" evidence="1">
    <location>
        <begin position="358"/>
        <end position="377"/>
    </location>
</feature>
<dbReference type="Gene3D" id="3.30.2090.10">
    <property type="entry name" value="Multidrug efflux transporter AcrB TolC docking domain, DN and DC subdomains"/>
    <property type="match status" value="2"/>
</dbReference>
<dbReference type="Gene3D" id="3.30.70.1320">
    <property type="entry name" value="Multidrug efflux transporter AcrB pore domain like"/>
    <property type="match status" value="1"/>
</dbReference>
<feature type="transmembrane region" description="Helical" evidence="1">
    <location>
        <begin position="332"/>
        <end position="351"/>
    </location>
</feature>
<dbReference type="InterPro" id="IPR027463">
    <property type="entry name" value="AcrB_DN_DC_subdom"/>
</dbReference>
<feature type="transmembrane region" description="Helical" evidence="1">
    <location>
        <begin position="964"/>
        <end position="984"/>
    </location>
</feature>
<dbReference type="InterPro" id="IPR001036">
    <property type="entry name" value="Acrflvin-R"/>
</dbReference>
<dbReference type="GO" id="GO:0005886">
    <property type="term" value="C:plasma membrane"/>
    <property type="evidence" value="ECO:0007669"/>
    <property type="project" value="TreeGrafter"/>
</dbReference>
<gene>
    <name evidence="2" type="ORF">SAMN00808754_0219</name>
</gene>
<dbReference type="Proteomes" id="UP000192569">
    <property type="component" value="Chromosome I"/>
</dbReference>
<feature type="transmembrane region" description="Helical" evidence="1">
    <location>
        <begin position="462"/>
        <end position="489"/>
    </location>
</feature>
<organism evidence="2 3">
    <name type="scientific">Thermanaeromonas toyohensis ToBE</name>
    <dbReference type="NCBI Taxonomy" id="698762"/>
    <lineage>
        <taxon>Bacteria</taxon>
        <taxon>Bacillati</taxon>
        <taxon>Bacillota</taxon>
        <taxon>Clostridia</taxon>
        <taxon>Neomoorellales</taxon>
        <taxon>Neomoorellaceae</taxon>
        <taxon>Thermanaeromonas</taxon>
    </lineage>
</organism>
<dbReference type="AlphaFoldDB" id="A0A1W1V8V1"/>
<protein>
    <submittedName>
        <fullName evidence="2">Hydrophobic/amphiphilic exporter-1, HAE1 family</fullName>
    </submittedName>
</protein>
<dbReference type="EMBL" id="LT838272">
    <property type="protein sequence ID" value="SMB89869.1"/>
    <property type="molecule type" value="Genomic_DNA"/>
</dbReference>
<dbReference type="Gene3D" id="3.30.70.1440">
    <property type="entry name" value="Multidrug efflux transporter AcrB pore domain"/>
    <property type="match status" value="1"/>
</dbReference>
<feature type="transmembrane region" description="Helical" evidence="1">
    <location>
        <begin position="916"/>
        <end position="943"/>
    </location>
</feature>
<dbReference type="OrthoDB" id="9757876at2"/>
<dbReference type="PRINTS" id="PR00702">
    <property type="entry name" value="ACRIFLAVINRP"/>
</dbReference>
<evidence type="ECO:0000313" key="2">
    <source>
        <dbReference type="EMBL" id="SMB89869.1"/>
    </source>
</evidence>
<reference evidence="2 3" key="1">
    <citation type="submission" date="2017-04" db="EMBL/GenBank/DDBJ databases">
        <authorList>
            <person name="Afonso C.L."/>
            <person name="Miller P.J."/>
            <person name="Scott M.A."/>
            <person name="Spackman E."/>
            <person name="Goraichik I."/>
            <person name="Dimitrov K.M."/>
            <person name="Suarez D.L."/>
            <person name="Swayne D.E."/>
        </authorList>
    </citation>
    <scope>NUCLEOTIDE SEQUENCE [LARGE SCALE GENOMIC DNA]</scope>
    <source>
        <strain evidence="2 3">ToBE</strain>
    </source>
</reference>
<accession>A0A1W1V8V1</accession>
<sequence length="1038" mass="112375">MNLPRLAVNRPVAVLMSILAAMLLGMVALTRLPIDLLPELNLPYAAVITNYQGAGPEEVEKSISKPLEEALGTVHGIKNIRSMSMMGTSVLVLEFEWGTNMDFATLEMRERIDRVQGFLPDGADKPMVVKMDPNMMPVMTLALYGDKDEARLKDLAENIVKKRLERLEGVAAVSVTGGFKREIQVLVYPERLNFFGLSLAQVVQTLAGENTTFAAGKVEDAGKNVLVRVTGEFKSLEEIERIGFPTSGGGIVRLKDIAKVEDTHAERTSLALLDGRPAIGLSIQKQAGANTVAISREVKKAISEMASSLPPGVKVEPIVDNAKYIEAAIQGIYRDMLWGSLLAMALILLFLRNFKSTLVIGLTIPVSVITTFVLLYFDRLNLNLITLGGLSLGIGRMVDDAIVVFDNIYRHRQLGEEPVQAAISGTGEVANAVVASTLTTIGVFLPVAFVQGLASQLFTPMAFTVALSLLASLAVSLTVTPMLAARILAGELPKEERTGRGLWQVLWSGSWLTSLTSFYKRALQWSLNHRPAVILFTLAIFTGGLALIPAVGVEFFPASDEGTINISLELPKGTLLSETSRVAERIVEIIKGEPEVKSIYEVVGGSTSQMSILSGETPEIASITVRLVDRSERRRSSEEVASALRRKLRQIPGAKITVTAASGFESGGLTQAPVQVDIHGDDLFTLKELALQVKQIVSQVPGTVGVESSFTQGRPQVEVIVDREKAALYNLSSAQVGNIVASAVGGKVATRYRVGGEEYDVRVQLPLSSRRTLMDLENLTVPSPLGIQVPLKEVARFKIDTTPSTINRYNQERVASVTANISGRPLGDVIQDIRRGLSELKLPPGYRFEFTGQNKMMLESFGQLGMALVMAILLVYMIMAAQFESLFHPFIIMFSIPISLTGVVLALLLTRRTFSVTAFLGVIMLAGVVLSNAIVLVDYINLLRRRGLPREEAILQAGATRLRPILLTAFTTILAMLPLAVGLGEGAEMQAPLATAVSGGLLVSTLLTLVFIPVLYTLLEDLGIRLFCRFKVSKGMGA</sequence>
<dbReference type="GO" id="GO:0042910">
    <property type="term" value="F:xenobiotic transmembrane transporter activity"/>
    <property type="evidence" value="ECO:0007669"/>
    <property type="project" value="TreeGrafter"/>
</dbReference>
<feature type="transmembrane region" description="Helical" evidence="1">
    <location>
        <begin position="860"/>
        <end position="878"/>
    </location>
</feature>
<keyword evidence="3" id="KW-1185">Reference proteome</keyword>
<keyword evidence="1" id="KW-0472">Membrane</keyword>
<feature type="transmembrane region" description="Helical" evidence="1">
    <location>
        <begin position="531"/>
        <end position="551"/>
    </location>
</feature>